<keyword evidence="2" id="KW-0732">Signal</keyword>
<evidence type="ECO:0000256" key="2">
    <source>
        <dbReference type="SAM" id="SignalP"/>
    </source>
</evidence>
<gene>
    <name evidence="3" type="ORF">HTZ77_37530</name>
</gene>
<evidence type="ECO:0008006" key="5">
    <source>
        <dbReference type="Google" id="ProtNLM"/>
    </source>
</evidence>
<comment type="caution">
    <text evidence="3">The sequence shown here is derived from an EMBL/GenBank/DDBJ whole genome shotgun (WGS) entry which is preliminary data.</text>
</comment>
<sequence length="179" mass="18517">MFKRRVGILGAVGVLALSILSGSALADETPAPTPDVTVVCRTSDGQVVNFSKAVKAIKVEKLKDGTLAISEDEQGVPAEPGKLTRVERKPLTPEEEEKLAQALPEGTPQFRVERAEPADEAGVARIEEGDKAKVSGKIKEGEMLDVQSVPALPADGPDGAPPKGVTAPAATVTCEAGGK</sequence>
<feature type="signal peptide" evidence="2">
    <location>
        <begin position="1"/>
        <end position="26"/>
    </location>
</feature>
<evidence type="ECO:0000313" key="4">
    <source>
        <dbReference type="Proteomes" id="UP000586042"/>
    </source>
</evidence>
<reference evidence="3 4" key="1">
    <citation type="submission" date="2020-06" db="EMBL/GenBank/DDBJ databases">
        <title>Nonomuraea sp. SMC257, a novel actinomycete isolated from soil.</title>
        <authorList>
            <person name="Chanama M."/>
        </authorList>
    </citation>
    <scope>NUCLEOTIDE SEQUENCE [LARGE SCALE GENOMIC DNA]</scope>
    <source>
        <strain evidence="3 4">SMC257</strain>
    </source>
</reference>
<feature type="chain" id="PRO_5030749537" description="DUF5666 domain-containing protein" evidence="2">
    <location>
        <begin position="27"/>
        <end position="179"/>
    </location>
</feature>
<name>A0A7Y6IF03_9ACTN</name>
<keyword evidence="4" id="KW-1185">Reference proteome</keyword>
<dbReference type="AlphaFoldDB" id="A0A7Y6IF03"/>
<organism evidence="3 4">
    <name type="scientific">Nonomuraea montanisoli</name>
    <dbReference type="NCBI Taxonomy" id="2741721"/>
    <lineage>
        <taxon>Bacteria</taxon>
        <taxon>Bacillati</taxon>
        <taxon>Actinomycetota</taxon>
        <taxon>Actinomycetes</taxon>
        <taxon>Streptosporangiales</taxon>
        <taxon>Streptosporangiaceae</taxon>
        <taxon>Nonomuraea</taxon>
    </lineage>
</organism>
<feature type="region of interest" description="Disordered" evidence="1">
    <location>
        <begin position="149"/>
        <end position="168"/>
    </location>
</feature>
<evidence type="ECO:0000313" key="3">
    <source>
        <dbReference type="EMBL" id="NUW37065.1"/>
    </source>
</evidence>
<feature type="region of interest" description="Disordered" evidence="1">
    <location>
        <begin position="73"/>
        <end position="106"/>
    </location>
</feature>
<feature type="compositionally biased region" description="Low complexity" evidence="1">
    <location>
        <begin position="150"/>
        <end position="162"/>
    </location>
</feature>
<feature type="compositionally biased region" description="Basic and acidic residues" evidence="1">
    <location>
        <begin position="82"/>
        <end position="92"/>
    </location>
</feature>
<protein>
    <recommendedName>
        <fullName evidence="5">DUF5666 domain-containing protein</fullName>
    </recommendedName>
</protein>
<dbReference type="RefSeq" id="WP_175594512.1">
    <property type="nucleotide sequence ID" value="NZ_JABWGN010000018.1"/>
</dbReference>
<evidence type="ECO:0000256" key="1">
    <source>
        <dbReference type="SAM" id="MobiDB-lite"/>
    </source>
</evidence>
<accession>A0A7Y6IF03</accession>
<dbReference type="Proteomes" id="UP000586042">
    <property type="component" value="Unassembled WGS sequence"/>
</dbReference>
<dbReference type="EMBL" id="JABWGN010000018">
    <property type="protein sequence ID" value="NUW37065.1"/>
    <property type="molecule type" value="Genomic_DNA"/>
</dbReference>
<proteinExistence type="predicted"/>